<accession>J0CQ95</accession>
<evidence type="ECO:0000313" key="1">
    <source>
        <dbReference type="EMBL" id="EJD32379.1"/>
    </source>
</evidence>
<organism evidence="1 2">
    <name type="scientific">Auricularia subglabra (strain TFB-10046 / SS5)</name>
    <name type="common">White-rot fungus</name>
    <name type="synonym">Auricularia delicata (strain TFB10046)</name>
    <dbReference type="NCBI Taxonomy" id="717982"/>
    <lineage>
        <taxon>Eukaryota</taxon>
        <taxon>Fungi</taxon>
        <taxon>Dikarya</taxon>
        <taxon>Basidiomycota</taxon>
        <taxon>Agaricomycotina</taxon>
        <taxon>Agaricomycetes</taxon>
        <taxon>Auriculariales</taxon>
        <taxon>Auriculariaceae</taxon>
        <taxon>Auricularia</taxon>
    </lineage>
</organism>
<evidence type="ECO:0000313" key="2">
    <source>
        <dbReference type="Proteomes" id="UP000006514"/>
    </source>
</evidence>
<reference evidence="2" key="1">
    <citation type="journal article" date="2012" name="Science">
        <title>The Paleozoic origin of enzymatic lignin decomposition reconstructed from 31 fungal genomes.</title>
        <authorList>
            <person name="Floudas D."/>
            <person name="Binder M."/>
            <person name="Riley R."/>
            <person name="Barry K."/>
            <person name="Blanchette R.A."/>
            <person name="Henrissat B."/>
            <person name="Martinez A.T."/>
            <person name="Otillar R."/>
            <person name="Spatafora J.W."/>
            <person name="Yadav J.S."/>
            <person name="Aerts A."/>
            <person name="Benoit I."/>
            <person name="Boyd A."/>
            <person name="Carlson A."/>
            <person name="Copeland A."/>
            <person name="Coutinho P.M."/>
            <person name="de Vries R.P."/>
            <person name="Ferreira P."/>
            <person name="Findley K."/>
            <person name="Foster B."/>
            <person name="Gaskell J."/>
            <person name="Glotzer D."/>
            <person name="Gorecki P."/>
            <person name="Heitman J."/>
            <person name="Hesse C."/>
            <person name="Hori C."/>
            <person name="Igarashi K."/>
            <person name="Jurgens J.A."/>
            <person name="Kallen N."/>
            <person name="Kersten P."/>
            <person name="Kohler A."/>
            <person name="Kuees U."/>
            <person name="Kumar T.K.A."/>
            <person name="Kuo A."/>
            <person name="LaButti K."/>
            <person name="Larrondo L.F."/>
            <person name="Lindquist E."/>
            <person name="Ling A."/>
            <person name="Lombard V."/>
            <person name="Lucas S."/>
            <person name="Lundell T."/>
            <person name="Martin R."/>
            <person name="McLaughlin D.J."/>
            <person name="Morgenstern I."/>
            <person name="Morin E."/>
            <person name="Murat C."/>
            <person name="Nagy L.G."/>
            <person name="Nolan M."/>
            <person name="Ohm R.A."/>
            <person name="Patyshakuliyeva A."/>
            <person name="Rokas A."/>
            <person name="Ruiz-Duenas F.J."/>
            <person name="Sabat G."/>
            <person name="Salamov A."/>
            <person name="Samejima M."/>
            <person name="Schmutz J."/>
            <person name="Slot J.C."/>
            <person name="St John F."/>
            <person name="Stenlid J."/>
            <person name="Sun H."/>
            <person name="Sun S."/>
            <person name="Syed K."/>
            <person name="Tsang A."/>
            <person name="Wiebenga A."/>
            <person name="Young D."/>
            <person name="Pisabarro A."/>
            <person name="Eastwood D.C."/>
            <person name="Martin F."/>
            <person name="Cullen D."/>
            <person name="Grigoriev I.V."/>
            <person name="Hibbett D.S."/>
        </authorList>
    </citation>
    <scope>NUCLEOTIDE SEQUENCE [LARGE SCALE GENOMIC DNA]</scope>
    <source>
        <strain evidence="2">TFB10046</strain>
    </source>
</reference>
<proteinExistence type="predicted"/>
<sequence length="111" mass="12695">MSTEELITTRARQIEKQDEDIEAMRERVTQFRAKAAERMLRSYRGLKAPESVAPGTLVLVKNSRIELEHNRKPKPRWLGPFIVLRRHLGGSYILAELDSSVLVDRVAAARV</sequence>
<protein>
    <submittedName>
        <fullName evidence="1">Uncharacterized protein</fullName>
    </submittedName>
</protein>
<dbReference type="OrthoDB" id="3235313at2759"/>
<dbReference type="InParanoid" id="J0CQ95"/>
<keyword evidence="2" id="KW-1185">Reference proteome</keyword>
<feature type="non-terminal residue" evidence="1">
    <location>
        <position position="111"/>
    </location>
</feature>
<dbReference type="KEGG" id="adl:AURDEDRAFT_17454"/>
<dbReference type="OMA" id="VSCHRYA"/>
<dbReference type="Proteomes" id="UP000006514">
    <property type="component" value="Unassembled WGS sequence"/>
</dbReference>
<gene>
    <name evidence="1" type="ORF">AURDEDRAFT_17454</name>
</gene>
<dbReference type="EMBL" id="JH689033">
    <property type="protein sequence ID" value="EJD32379.1"/>
    <property type="molecule type" value="Genomic_DNA"/>
</dbReference>
<name>J0CQ95_AURST</name>
<dbReference type="AlphaFoldDB" id="J0CQ95"/>